<dbReference type="EMBL" id="CP131059">
    <property type="protein sequence ID" value="WNY23141.1"/>
    <property type="molecule type" value="Genomic_DNA"/>
</dbReference>
<feature type="region of interest" description="Disordered" evidence="1">
    <location>
        <begin position="48"/>
        <end position="184"/>
    </location>
</feature>
<sequence length="184" mass="19187">MQTPFEHGDKMEVCLFEKKENFFITKISEFRDGAGFQFKTIEIDRINKPQAPPQTQLKKEGPVLTMNNKRPALGSAPNKQIAGNAAQLPAGKVQPKPVAANGARQVNASGTKQVSGSGAKQLPAGGPKQVTGSGTKQVSGSSTKQVAGSGAKQLPAGGPKQISPNANKKLAAQDAAYLPAGKKK</sequence>
<dbReference type="GeneID" id="85194933"/>
<evidence type="ECO:0000313" key="3">
    <source>
        <dbReference type="Proteomes" id="UP001302978"/>
    </source>
</evidence>
<dbReference type="AlphaFoldDB" id="A0AA96UYQ7"/>
<proteinExistence type="predicted"/>
<dbReference type="Proteomes" id="UP001302978">
    <property type="component" value="Chromosome"/>
</dbReference>
<gene>
    <name evidence="2" type="ORF">MmiHf6_04440</name>
</gene>
<accession>A0AA96UYQ7</accession>
<feature type="compositionally biased region" description="Polar residues" evidence="1">
    <location>
        <begin position="104"/>
        <end position="118"/>
    </location>
</feature>
<keyword evidence="3" id="KW-1185">Reference proteome</keyword>
<evidence type="ECO:0000313" key="2">
    <source>
        <dbReference type="EMBL" id="WNY23141.1"/>
    </source>
</evidence>
<reference evidence="2 3" key="1">
    <citation type="submission" date="2023-07" db="EMBL/GenBank/DDBJ databases">
        <title>Closed genoem sequence of Methanomicrococcus sp. Hf6.</title>
        <authorList>
            <person name="Poehlein A."/>
            <person name="Protasov E."/>
            <person name="Platt K."/>
            <person name="Reeh H."/>
            <person name="Daniel R."/>
            <person name="Brune A."/>
        </authorList>
    </citation>
    <scope>NUCLEOTIDE SEQUENCE [LARGE SCALE GENOMIC DNA]</scope>
    <source>
        <strain evidence="2 3">Hf6</strain>
    </source>
</reference>
<evidence type="ECO:0000256" key="1">
    <source>
        <dbReference type="SAM" id="MobiDB-lite"/>
    </source>
</evidence>
<feature type="compositionally biased region" description="Polar residues" evidence="1">
    <location>
        <begin position="130"/>
        <end position="146"/>
    </location>
</feature>
<protein>
    <submittedName>
        <fullName evidence="2">Uncharacterized protein</fullName>
    </submittedName>
</protein>
<dbReference type="RefSeq" id="WP_316558150.1">
    <property type="nucleotide sequence ID" value="NZ_CP131059.1"/>
</dbReference>
<dbReference type="KEGG" id="mehf:MmiHf6_04440"/>
<organism evidence="2 3">
    <name type="scientific">Methanimicrococcus hongohii</name>
    <dbReference type="NCBI Taxonomy" id="3028295"/>
    <lineage>
        <taxon>Archaea</taxon>
        <taxon>Methanobacteriati</taxon>
        <taxon>Methanobacteriota</taxon>
        <taxon>Stenosarchaea group</taxon>
        <taxon>Methanomicrobia</taxon>
        <taxon>Methanosarcinales</taxon>
        <taxon>Methanosarcinaceae</taxon>
        <taxon>Methanimicrococcus</taxon>
    </lineage>
</organism>
<name>A0AA96UYQ7_9EURY</name>